<evidence type="ECO:0000313" key="4">
    <source>
        <dbReference type="EMBL" id="KAK7408896.1"/>
    </source>
</evidence>
<gene>
    <name evidence="4" type="ORF">QQX98_008957</name>
</gene>
<dbReference type="SFLD" id="SFLDG00358">
    <property type="entry name" value="Main_(cytGST)"/>
    <property type="match status" value="1"/>
</dbReference>
<dbReference type="Proteomes" id="UP001498476">
    <property type="component" value="Unassembled WGS sequence"/>
</dbReference>
<dbReference type="EMBL" id="JAZAVJ010000170">
    <property type="protein sequence ID" value="KAK7408896.1"/>
    <property type="molecule type" value="Genomic_DNA"/>
</dbReference>
<dbReference type="InterPro" id="IPR036282">
    <property type="entry name" value="Glutathione-S-Trfase_C_sf"/>
</dbReference>
<dbReference type="InterPro" id="IPR040079">
    <property type="entry name" value="Glutathione_S-Trfase"/>
</dbReference>
<dbReference type="InterPro" id="IPR004045">
    <property type="entry name" value="Glutathione_S-Trfase_N"/>
</dbReference>
<protein>
    <recommendedName>
        <fullName evidence="6">Glutathione S-transferase</fullName>
    </recommendedName>
</protein>
<sequence length="219" mass="25175">MLLYDNVHSPNSLVVRIFILERGGLELDVKSVDIIKLENRRPAYLDVNPRGEVPALDMKDGNILTEITAICTYLDEVAKGGHSLFGSTAAQRAITNMWIRRMDIEIVQPLISWYRNGEDSIDYYRGHRIPIPEARVLQKVQINRALNMLDDDLEAKKYLCGDRFSTADIFLYGILKQMLFIAPWVIVSGRLNVAEWFKRMDDRDCCRKGLKGFREHVSS</sequence>
<dbReference type="SUPFAM" id="SSF47616">
    <property type="entry name" value="GST C-terminal domain-like"/>
    <property type="match status" value="1"/>
</dbReference>
<accession>A0ABR1GU70</accession>
<comment type="similarity">
    <text evidence="1">Belongs to the GST superfamily.</text>
</comment>
<dbReference type="PANTHER" id="PTHR44051:SF8">
    <property type="entry name" value="GLUTATHIONE S-TRANSFERASE GSTA"/>
    <property type="match status" value="1"/>
</dbReference>
<evidence type="ECO:0000259" key="2">
    <source>
        <dbReference type="PROSITE" id="PS50404"/>
    </source>
</evidence>
<comment type="caution">
    <text evidence="4">The sequence shown here is derived from an EMBL/GenBank/DDBJ whole genome shotgun (WGS) entry which is preliminary data.</text>
</comment>
<dbReference type="PROSITE" id="PS50404">
    <property type="entry name" value="GST_NTER"/>
    <property type="match status" value="1"/>
</dbReference>
<dbReference type="SFLD" id="SFLDS00019">
    <property type="entry name" value="Glutathione_Transferase_(cytos"/>
    <property type="match status" value="1"/>
</dbReference>
<feature type="domain" description="GST C-terminal" evidence="3">
    <location>
        <begin position="88"/>
        <end position="219"/>
    </location>
</feature>
<dbReference type="InterPro" id="IPR036249">
    <property type="entry name" value="Thioredoxin-like_sf"/>
</dbReference>
<name>A0ABR1GU70_9HYPO</name>
<evidence type="ECO:0000256" key="1">
    <source>
        <dbReference type="ARBA" id="ARBA00007409"/>
    </source>
</evidence>
<dbReference type="Pfam" id="PF13410">
    <property type="entry name" value="GST_C_2"/>
    <property type="match status" value="1"/>
</dbReference>
<keyword evidence="5" id="KW-1185">Reference proteome</keyword>
<proteinExistence type="inferred from homology"/>
<dbReference type="InterPro" id="IPR010987">
    <property type="entry name" value="Glutathione-S-Trfase_C-like"/>
</dbReference>
<organism evidence="4 5">
    <name type="scientific">Neonectria punicea</name>
    <dbReference type="NCBI Taxonomy" id="979145"/>
    <lineage>
        <taxon>Eukaryota</taxon>
        <taxon>Fungi</taxon>
        <taxon>Dikarya</taxon>
        <taxon>Ascomycota</taxon>
        <taxon>Pezizomycotina</taxon>
        <taxon>Sordariomycetes</taxon>
        <taxon>Hypocreomycetidae</taxon>
        <taxon>Hypocreales</taxon>
        <taxon>Nectriaceae</taxon>
        <taxon>Neonectria</taxon>
    </lineage>
</organism>
<dbReference type="Gene3D" id="1.20.1050.10">
    <property type="match status" value="1"/>
</dbReference>
<dbReference type="Pfam" id="PF13409">
    <property type="entry name" value="GST_N_2"/>
    <property type="match status" value="1"/>
</dbReference>
<evidence type="ECO:0008006" key="6">
    <source>
        <dbReference type="Google" id="ProtNLM"/>
    </source>
</evidence>
<dbReference type="PANTHER" id="PTHR44051">
    <property type="entry name" value="GLUTATHIONE S-TRANSFERASE-RELATED"/>
    <property type="match status" value="1"/>
</dbReference>
<dbReference type="Gene3D" id="3.40.30.10">
    <property type="entry name" value="Glutaredoxin"/>
    <property type="match status" value="1"/>
</dbReference>
<feature type="domain" description="GST N-terminal" evidence="2">
    <location>
        <begin position="1"/>
        <end position="82"/>
    </location>
</feature>
<evidence type="ECO:0000259" key="3">
    <source>
        <dbReference type="PROSITE" id="PS50405"/>
    </source>
</evidence>
<dbReference type="SUPFAM" id="SSF52833">
    <property type="entry name" value="Thioredoxin-like"/>
    <property type="match status" value="1"/>
</dbReference>
<reference evidence="4 5" key="1">
    <citation type="journal article" date="2025" name="Microbiol. Resour. Announc.">
        <title>Draft genome sequences for Neonectria magnoliae and Neonectria punicea, canker pathogens of Liriodendron tulipifera and Acer saccharum in West Virginia.</title>
        <authorList>
            <person name="Petronek H.M."/>
            <person name="Kasson M.T."/>
            <person name="Metheny A.M."/>
            <person name="Stauder C.M."/>
            <person name="Lovett B."/>
            <person name="Lynch S.C."/>
            <person name="Garnas J.R."/>
            <person name="Kasson L.R."/>
            <person name="Stajich J.E."/>
        </authorList>
    </citation>
    <scope>NUCLEOTIDE SEQUENCE [LARGE SCALE GENOMIC DNA]</scope>
    <source>
        <strain evidence="4 5">NRRL 64653</strain>
    </source>
</reference>
<dbReference type="PROSITE" id="PS50405">
    <property type="entry name" value="GST_CTER"/>
    <property type="match status" value="1"/>
</dbReference>
<evidence type="ECO:0000313" key="5">
    <source>
        <dbReference type="Proteomes" id="UP001498476"/>
    </source>
</evidence>